<accession>A0A8S5S4X6</accession>
<sequence>MIHFLIYNGESSTNYGLLVGGQKSYDLPKRDVTKYSIIGRNGDLIKDNGRFENIKLDYTLVCKNDFEAFVDAISAWLKQPTEYCRLEDSHHPEYYRMALVTDSISYDTGAWNRSAKATVSFDCKPEKYLFSGEWKEKFSTAGEIYNPTRFPSKPLIRVYGTGAGKLTIGAYTIDISAINEYIDIDSDIMDCYKGSDNCNAAVTLAKGFPVLAAGKTAVSFSGAITSVEIQGRWWTI</sequence>
<evidence type="ECO:0000313" key="1">
    <source>
        <dbReference type="EMBL" id="DAF45976.1"/>
    </source>
</evidence>
<protein>
    <submittedName>
        <fullName evidence="1">Distal tail protein</fullName>
    </submittedName>
</protein>
<proteinExistence type="predicted"/>
<name>A0A8S5S4X6_9CAUD</name>
<organism evidence="1">
    <name type="scientific">Myoviridae sp. cthAo37</name>
    <dbReference type="NCBI Taxonomy" id="2827701"/>
    <lineage>
        <taxon>Viruses</taxon>
        <taxon>Duplodnaviria</taxon>
        <taxon>Heunggongvirae</taxon>
        <taxon>Uroviricota</taxon>
        <taxon>Caudoviricetes</taxon>
    </lineage>
</organism>
<reference evidence="1" key="1">
    <citation type="journal article" date="2021" name="Proc. Natl. Acad. Sci. U.S.A.">
        <title>A Catalog of Tens of Thousands of Viruses from Human Metagenomes Reveals Hidden Associations with Chronic Diseases.</title>
        <authorList>
            <person name="Tisza M.J."/>
            <person name="Buck C.B."/>
        </authorList>
    </citation>
    <scope>NUCLEOTIDE SEQUENCE</scope>
    <source>
        <strain evidence="1">CthAo37</strain>
    </source>
</reference>
<dbReference type="Gene3D" id="2.40.30.200">
    <property type="match status" value="1"/>
</dbReference>
<dbReference type="EMBL" id="BK032529">
    <property type="protein sequence ID" value="DAF45976.1"/>
    <property type="molecule type" value="Genomic_DNA"/>
</dbReference>